<dbReference type="Proteomes" id="UP000178690">
    <property type="component" value="Unassembled WGS sequence"/>
</dbReference>
<comment type="caution">
    <text evidence="1">The sequence shown here is derived from an EMBL/GenBank/DDBJ whole genome shotgun (WGS) entry which is preliminary data.</text>
</comment>
<evidence type="ECO:0000313" key="2">
    <source>
        <dbReference type="Proteomes" id="UP000178690"/>
    </source>
</evidence>
<gene>
    <name evidence="1" type="ORF">A2682_02325</name>
</gene>
<dbReference type="AlphaFoldDB" id="A0A1G2PIW8"/>
<accession>A0A1G2PIW8</accession>
<sequence length="84" mass="9565">MQPIPREKVLKALEKVARSSSLKDQDVGRAKNLSGGQVRYSALGREVSEQELDALKKWMRQHGAQSRDIERFERELGLKRGGLF</sequence>
<reference evidence="1 2" key="1">
    <citation type="journal article" date="2016" name="Nat. Commun.">
        <title>Thousands of microbial genomes shed light on interconnected biogeochemical processes in an aquifer system.</title>
        <authorList>
            <person name="Anantharaman K."/>
            <person name="Brown C.T."/>
            <person name="Hug L.A."/>
            <person name="Sharon I."/>
            <person name="Castelle C.J."/>
            <person name="Probst A.J."/>
            <person name="Thomas B.C."/>
            <person name="Singh A."/>
            <person name="Wilkins M.J."/>
            <person name="Karaoz U."/>
            <person name="Brodie E.L."/>
            <person name="Williams K.H."/>
            <person name="Hubbard S.S."/>
            <person name="Banfield J.F."/>
        </authorList>
    </citation>
    <scope>NUCLEOTIDE SEQUENCE [LARGE SCALE GENOMIC DNA]</scope>
    <source>
        <strain evidence="2">RIFCSPHIGHO2_01_FULL_58_15</strain>
    </source>
</reference>
<evidence type="ECO:0000313" key="1">
    <source>
        <dbReference type="EMBL" id="OHA48213.1"/>
    </source>
</evidence>
<name>A0A1G2PIW8_TERXR</name>
<protein>
    <submittedName>
        <fullName evidence="1">Uncharacterized protein</fullName>
    </submittedName>
</protein>
<dbReference type="EMBL" id="MHST01000024">
    <property type="protein sequence ID" value="OHA48213.1"/>
    <property type="molecule type" value="Genomic_DNA"/>
</dbReference>
<organism evidence="1 2">
    <name type="scientific">Terrybacteria sp. (strain RIFCSPHIGHO2_01_FULL_58_15)</name>
    <dbReference type="NCBI Taxonomy" id="1802363"/>
    <lineage>
        <taxon>Bacteria</taxon>
        <taxon>Candidatus Terryibacteriota</taxon>
    </lineage>
</organism>
<proteinExistence type="predicted"/>
<dbReference type="STRING" id="1802363.A2682_02325"/>